<evidence type="ECO:0000256" key="2">
    <source>
        <dbReference type="SAM" id="Phobius"/>
    </source>
</evidence>
<dbReference type="Proteomes" id="UP000612055">
    <property type="component" value="Unassembled WGS sequence"/>
</dbReference>
<keyword evidence="2" id="KW-0472">Membrane</keyword>
<gene>
    <name evidence="3" type="ORF">HYH03_007692</name>
</gene>
<keyword evidence="4" id="KW-1185">Reference proteome</keyword>
<proteinExistence type="predicted"/>
<dbReference type="AlphaFoldDB" id="A0A835Y4L3"/>
<organism evidence="3 4">
    <name type="scientific">Edaphochlamys debaryana</name>
    <dbReference type="NCBI Taxonomy" id="47281"/>
    <lineage>
        <taxon>Eukaryota</taxon>
        <taxon>Viridiplantae</taxon>
        <taxon>Chlorophyta</taxon>
        <taxon>core chlorophytes</taxon>
        <taxon>Chlorophyceae</taxon>
        <taxon>CS clade</taxon>
        <taxon>Chlamydomonadales</taxon>
        <taxon>Chlamydomonadales incertae sedis</taxon>
        <taxon>Edaphochlamys</taxon>
    </lineage>
</organism>
<feature type="compositionally biased region" description="Pro residues" evidence="1">
    <location>
        <begin position="72"/>
        <end position="81"/>
    </location>
</feature>
<sequence>MQTPPSQGRPPPGPSGAGGPAPTVSPDLSSAAAPYSEIEPLLPRAGSYGAGAGGGAGGGAAGGGRGAAVEPPAGPPPPLQPPARATFAMAAPAGAGAPGRVGGPHAAGYWARAKAKAQAQMSEVRREAAGNVAAVREAAQEVVAADASLRQRLRAAAGLVAAVDSGPLAKWGARGLVCAFYVNQAAEAIETWAHLKDSPVRRRWASDPEPPPLAFPWIQVSLWLPLALLCLLGLGVPLTGGALLAKTVWEEAAITWRQIVTVIWYGSRPTEMLAKRLAIVGSTLLVVAHSAKDRARMRSYAGMLLSPDRPSSGPSRRRSAALLAGRLLLACLLLFAGWSQLRRIAHRGGSLWTATPLTPRQQADQAVRQAAAVLSSASDAAAAKAAGGATDAGGAAAVGPRSTGGAAGGGTAGGYGFVRHHYGIPDSHDNNWQLLELALCLPLVLGWQTSLVCRLLAGVLLLEAVTCWPFWAWFWPSWHAAAHARQHFFVDGAVAGGLVLLQALGPGSYTVDRLLSGKAE</sequence>
<comment type="caution">
    <text evidence="3">The sequence shown here is derived from an EMBL/GenBank/DDBJ whole genome shotgun (WGS) entry which is preliminary data.</text>
</comment>
<dbReference type="EMBL" id="JAEHOE010000033">
    <property type="protein sequence ID" value="KAG2494046.1"/>
    <property type="molecule type" value="Genomic_DNA"/>
</dbReference>
<accession>A0A835Y4L3</accession>
<dbReference type="OrthoDB" id="547355at2759"/>
<feature type="region of interest" description="Disordered" evidence="1">
    <location>
        <begin position="1"/>
        <end position="84"/>
    </location>
</feature>
<protein>
    <submittedName>
        <fullName evidence="3">Uncharacterized protein</fullName>
    </submittedName>
</protein>
<evidence type="ECO:0000313" key="4">
    <source>
        <dbReference type="Proteomes" id="UP000612055"/>
    </source>
</evidence>
<name>A0A835Y4L3_9CHLO</name>
<keyword evidence="2" id="KW-1133">Transmembrane helix</keyword>
<reference evidence="3" key="1">
    <citation type="journal article" date="2020" name="bioRxiv">
        <title>Comparative genomics of Chlamydomonas.</title>
        <authorList>
            <person name="Craig R.J."/>
            <person name="Hasan A.R."/>
            <person name="Ness R.W."/>
            <person name="Keightley P.D."/>
        </authorList>
    </citation>
    <scope>NUCLEOTIDE SEQUENCE</scope>
    <source>
        <strain evidence="3">CCAP 11/70</strain>
    </source>
</reference>
<evidence type="ECO:0000313" key="3">
    <source>
        <dbReference type="EMBL" id="KAG2494046.1"/>
    </source>
</evidence>
<keyword evidence="2" id="KW-0812">Transmembrane</keyword>
<feature type="transmembrane region" description="Helical" evidence="2">
    <location>
        <begin position="222"/>
        <end position="245"/>
    </location>
</feature>
<feature type="compositionally biased region" description="Gly residues" evidence="1">
    <location>
        <begin position="48"/>
        <end position="66"/>
    </location>
</feature>
<evidence type="ECO:0000256" key="1">
    <source>
        <dbReference type="SAM" id="MobiDB-lite"/>
    </source>
</evidence>
<feature type="transmembrane region" description="Helical" evidence="2">
    <location>
        <begin position="320"/>
        <end position="338"/>
    </location>
</feature>